<dbReference type="GO" id="GO:0005886">
    <property type="term" value="C:plasma membrane"/>
    <property type="evidence" value="ECO:0007669"/>
    <property type="project" value="UniProtKB-SubCell"/>
</dbReference>
<keyword evidence="5" id="KW-0812">Transmembrane</keyword>
<dbReference type="PANTHER" id="PTHR36838">
    <property type="entry name" value="AUXIN EFFLUX CARRIER FAMILY PROTEIN"/>
    <property type="match status" value="1"/>
</dbReference>
<evidence type="ECO:0000313" key="8">
    <source>
        <dbReference type="EMBL" id="KJY77809.1"/>
    </source>
</evidence>
<dbReference type="AlphaFoldDB" id="A0A837GC18"/>
<dbReference type="RefSeq" id="WP_038162930.1">
    <property type="nucleotide sequence ID" value="NZ_CP063051.1"/>
</dbReference>
<comment type="subcellular location">
    <subcellularLocation>
        <location evidence="1">Cell membrane</location>
        <topology evidence="1">Multi-pass membrane protein</topology>
    </subcellularLocation>
</comment>
<evidence type="ECO:0000256" key="5">
    <source>
        <dbReference type="ARBA" id="ARBA00022692"/>
    </source>
</evidence>
<dbReference type="Pfam" id="PF03547">
    <property type="entry name" value="Mem_trans"/>
    <property type="match status" value="1"/>
</dbReference>
<reference evidence="8" key="1">
    <citation type="journal article" date="2015" name="BMC Genomics">
        <title>Genome mining reveals unlocked bioactive potential of marine Gram-negative bacteria.</title>
        <authorList>
            <person name="Machado H."/>
            <person name="Sonnenschein E.C."/>
            <person name="Melchiorsen J."/>
            <person name="Gram L."/>
        </authorList>
    </citation>
    <scope>NUCLEOTIDE SEQUENCE</scope>
    <source>
        <strain evidence="8">S2052</strain>
    </source>
</reference>
<evidence type="ECO:0000256" key="1">
    <source>
        <dbReference type="ARBA" id="ARBA00004651"/>
    </source>
</evidence>
<protein>
    <submittedName>
        <fullName evidence="8">Auxin Efflux carrier</fullName>
    </submittedName>
</protein>
<dbReference type="GO" id="GO:0055085">
    <property type="term" value="P:transmembrane transport"/>
    <property type="evidence" value="ECO:0007669"/>
    <property type="project" value="InterPro"/>
</dbReference>
<proteinExistence type="inferred from homology"/>
<keyword evidence="6" id="KW-1133">Transmembrane helix</keyword>
<accession>A0A837GC18</accession>
<dbReference type="Gene3D" id="1.20.1530.20">
    <property type="match status" value="1"/>
</dbReference>
<comment type="similarity">
    <text evidence="2">Belongs to the auxin efflux carrier (TC 2.A.69) family.</text>
</comment>
<organism evidence="8">
    <name type="scientific">Vibrio coralliilyticus</name>
    <dbReference type="NCBI Taxonomy" id="190893"/>
    <lineage>
        <taxon>Bacteria</taxon>
        <taxon>Pseudomonadati</taxon>
        <taxon>Pseudomonadota</taxon>
        <taxon>Gammaproteobacteria</taxon>
        <taxon>Vibrionales</taxon>
        <taxon>Vibrionaceae</taxon>
        <taxon>Vibrio</taxon>
    </lineage>
</organism>
<keyword evidence="4" id="KW-1003">Cell membrane</keyword>
<evidence type="ECO:0000256" key="2">
    <source>
        <dbReference type="ARBA" id="ARBA00010145"/>
    </source>
</evidence>
<sequence>MSVAISALLQVMFIILLGYLIRRLMRFNDSFWDELAKLTYFLLTPALLIYSLGNKPLDDLPWFSIASVLVVVLLTCSVLLIVWQRYVRSVDSASFTSIFQGGVRFNSFVALAIVYNLFGESGIVAAAISMSVIIITVNVLCLLVFSFYGQEVKSWKSIFISLSRNPLILGCVIGLTINLSPLSLPDEINVTLGLLGKCALPLALLAIGAALKTDRNESFKEMVVVASVMQLLIKPAMTFVFALSLGLEGMILAIVTIMMAVPTAPSAYILAKQLGGNSHAMASIIAHQTFLAIFTLPVTFYILSTYG</sequence>
<name>A0A837GC18_9VIBR</name>
<keyword evidence="7" id="KW-0472">Membrane</keyword>
<keyword evidence="3" id="KW-0813">Transport</keyword>
<dbReference type="EMBL" id="JXXR01000001">
    <property type="protein sequence ID" value="KJY77809.1"/>
    <property type="molecule type" value="Genomic_DNA"/>
</dbReference>
<dbReference type="InterPro" id="IPR004776">
    <property type="entry name" value="Mem_transp_PIN-like"/>
</dbReference>
<evidence type="ECO:0000256" key="3">
    <source>
        <dbReference type="ARBA" id="ARBA00022448"/>
    </source>
</evidence>
<evidence type="ECO:0000256" key="6">
    <source>
        <dbReference type="ARBA" id="ARBA00022989"/>
    </source>
</evidence>
<gene>
    <name evidence="8" type="ORF">TW71_01900</name>
</gene>
<dbReference type="InterPro" id="IPR038770">
    <property type="entry name" value="Na+/solute_symporter_sf"/>
</dbReference>
<evidence type="ECO:0000256" key="7">
    <source>
        <dbReference type="ARBA" id="ARBA00023136"/>
    </source>
</evidence>
<dbReference type="PANTHER" id="PTHR36838:SF4">
    <property type="entry name" value="AUXIN EFFLUX CARRIER FAMILY PROTEIN"/>
    <property type="match status" value="1"/>
</dbReference>
<evidence type="ECO:0000256" key="4">
    <source>
        <dbReference type="ARBA" id="ARBA00022475"/>
    </source>
</evidence>
<comment type="caution">
    <text evidence="8">The sequence shown here is derived from an EMBL/GenBank/DDBJ whole genome shotgun (WGS) entry which is preliminary data.</text>
</comment>